<sequence>MIIACNYHVKLLKDFLAICPPIEYAIRGLFSTKSDVYRFGVLLLEILSGKKNAVLDISNSCTLLGYVSSFIVIYVSFI</sequence>
<protein>
    <recommendedName>
        <fullName evidence="6">Serine-threonine/tyrosine-protein kinase catalytic domain-containing protein</fullName>
    </recommendedName>
</protein>
<dbReference type="InterPro" id="IPR001245">
    <property type="entry name" value="Ser-Thr/Tyr_kinase_cat_dom"/>
</dbReference>
<dbReference type="Proteomes" id="UP001419268">
    <property type="component" value="Unassembled WGS sequence"/>
</dbReference>
<keyword evidence="2" id="KW-0808">Transferase</keyword>
<evidence type="ECO:0000256" key="1">
    <source>
        <dbReference type="ARBA" id="ARBA00022527"/>
    </source>
</evidence>
<dbReference type="AlphaFoldDB" id="A0AAP0HIA8"/>
<dbReference type="Pfam" id="PF07714">
    <property type="entry name" value="PK_Tyr_Ser-Thr"/>
    <property type="match status" value="1"/>
</dbReference>
<dbReference type="EMBL" id="JBBNAG010000012">
    <property type="protein sequence ID" value="KAK9089533.1"/>
    <property type="molecule type" value="Genomic_DNA"/>
</dbReference>
<keyword evidence="5" id="KW-0067">ATP-binding</keyword>
<keyword evidence="1" id="KW-0723">Serine/threonine-protein kinase</keyword>
<dbReference type="GO" id="GO:0005524">
    <property type="term" value="F:ATP binding"/>
    <property type="evidence" value="ECO:0007669"/>
    <property type="project" value="UniProtKB-KW"/>
</dbReference>
<dbReference type="PANTHER" id="PTHR27002:SF1075">
    <property type="entry name" value="RECEPTOR-LIKE SERINE_THREONINE-PROTEIN KINASE"/>
    <property type="match status" value="1"/>
</dbReference>
<evidence type="ECO:0000259" key="6">
    <source>
        <dbReference type="Pfam" id="PF07714"/>
    </source>
</evidence>
<evidence type="ECO:0000256" key="2">
    <source>
        <dbReference type="ARBA" id="ARBA00022679"/>
    </source>
</evidence>
<reference evidence="7 8" key="1">
    <citation type="submission" date="2024-01" db="EMBL/GenBank/DDBJ databases">
        <title>Genome assemblies of Stephania.</title>
        <authorList>
            <person name="Yang L."/>
        </authorList>
    </citation>
    <scope>NUCLEOTIDE SEQUENCE [LARGE SCALE GENOMIC DNA]</scope>
    <source>
        <strain evidence="7">JXDWG</strain>
        <tissue evidence="7">Leaf</tissue>
    </source>
</reference>
<name>A0AAP0HIA8_9MAGN</name>
<dbReference type="GO" id="GO:0005886">
    <property type="term" value="C:plasma membrane"/>
    <property type="evidence" value="ECO:0007669"/>
    <property type="project" value="TreeGrafter"/>
</dbReference>
<evidence type="ECO:0000313" key="8">
    <source>
        <dbReference type="Proteomes" id="UP001419268"/>
    </source>
</evidence>
<evidence type="ECO:0000256" key="3">
    <source>
        <dbReference type="ARBA" id="ARBA00022741"/>
    </source>
</evidence>
<dbReference type="InterPro" id="IPR011009">
    <property type="entry name" value="Kinase-like_dom_sf"/>
</dbReference>
<comment type="caution">
    <text evidence="7">The sequence shown here is derived from an EMBL/GenBank/DDBJ whole genome shotgun (WGS) entry which is preliminary data.</text>
</comment>
<keyword evidence="3" id="KW-0547">Nucleotide-binding</keyword>
<dbReference type="GO" id="GO:0004674">
    <property type="term" value="F:protein serine/threonine kinase activity"/>
    <property type="evidence" value="ECO:0007669"/>
    <property type="project" value="UniProtKB-KW"/>
</dbReference>
<dbReference type="Gene3D" id="1.10.510.10">
    <property type="entry name" value="Transferase(Phosphotransferase) domain 1"/>
    <property type="match status" value="1"/>
</dbReference>
<evidence type="ECO:0000313" key="7">
    <source>
        <dbReference type="EMBL" id="KAK9089533.1"/>
    </source>
</evidence>
<gene>
    <name evidence="7" type="ORF">Scep_028615</name>
</gene>
<organism evidence="7 8">
    <name type="scientific">Stephania cephalantha</name>
    <dbReference type="NCBI Taxonomy" id="152367"/>
    <lineage>
        <taxon>Eukaryota</taxon>
        <taxon>Viridiplantae</taxon>
        <taxon>Streptophyta</taxon>
        <taxon>Embryophyta</taxon>
        <taxon>Tracheophyta</taxon>
        <taxon>Spermatophyta</taxon>
        <taxon>Magnoliopsida</taxon>
        <taxon>Ranunculales</taxon>
        <taxon>Menispermaceae</taxon>
        <taxon>Menispermoideae</taxon>
        <taxon>Cissampelideae</taxon>
        <taxon>Stephania</taxon>
    </lineage>
</organism>
<accession>A0AAP0HIA8</accession>
<keyword evidence="8" id="KW-1185">Reference proteome</keyword>
<evidence type="ECO:0000256" key="4">
    <source>
        <dbReference type="ARBA" id="ARBA00022777"/>
    </source>
</evidence>
<feature type="domain" description="Serine-threonine/tyrosine-protein kinase catalytic" evidence="6">
    <location>
        <begin position="21"/>
        <end position="59"/>
    </location>
</feature>
<dbReference type="SUPFAM" id="SSF56112">
    <property type="entry name" value="Protein kinase-like (PK-like)"/>
    <property type="match status" value="1"/>
</dbReference>
<keyword evidence="4" id="KW-0418">Kinase</keyword>
<dbReference type="PANTHER" id="PTHR27002">
    <property type="entry name" value="RECEPTOR-LIKE SERINE/THREONINE-PROTEIN KINASE SD1-8"/>
    <property type="match status" value="1"/>
</dbReference>
<evidence type="ECO:0000256" key="5">
    <source>
        <dbReference type="ARBA" id="ARBA00022840"/>
    </source>
</evidence>
<proteinExistence type="predicted"/>